<dbReference type="EMBL" id="VJNA01000006">
    <property type="protein sequence ID" value="TSE26632.1"/>
    <property type="molecule type" value="Genomic_DNA"/>
</dbReference>
<comment type="caution">
    <text evidence="1">The sequence shown here is derived from an EMBL/GenBank/DDBJ whole genome shotgun (WGS) entry which is preliminary data.</text>
</comment>
<accession>A0A554WSR6</accession>
<protein>
    <submittedName>
        <fullName evidence="1">Uncharacterized protein</fullName>
    </submittedName>
</protein>
<keyword evidence="2" id="KW-1185">Reference proteome</keyword>
<dbReference type="SUPFAM" id="SSF56112">
    <property type="entry name" value="Protein kinase-like (PK-like)"/>
    <property type="match status" value="1"/>
</dbReference>
<proteinExistence type="predicted"/>
<name>A0A554WSR6_9BURK</name>
<dbReference type="Proteomes" id="UP000318554">
    <property type="component" value="Unassembled WGS sequence"/>
</dbReference>
<evidence type="ECO:0000313" key="1">
    <source>
        <dbReference type="EMBL" id="TSE26632.1"/>
    </source>
</evidence>
<reference evidence="1 2" key="1">
    <citation type="submission" date="2019-07" db="EMBL/GenBank/DDBJ databases">
        <title>Tepidimonas aquatica CLN-1 draft genome.</title>
        <authorList>
            <person name="Da Costa M.S."/>
            <person name="Froufe H.J.C."/>
            <person name="Egas C."/>
            <person name="Albuquerque L."/>
        </authorList>
    </citation>
    <scope>NUCLEOTIDE SEQUENCE [LARGE SCALE GENOMIC DNA]</scope>
    <source>
        <strain evidence="1 2">CLN-1</strain>
    </source>
</reference>
<evidence type="ECO:0000313" key="2">
    <source>
        <dbReference type="Proteomes" id="UP000318554"/>
    </source>
</evidence>
<dbReference type="RefSeq" id="WP_144324720.1">
    <property type="nucleotide sequence ID" value="NZ_VJNA01000006.1"/>
</dbReference>
<gene>
    <name evidence="1" type="ORF">Taqua_00668</name>
</gene>
<sequence length="260" mass="29348">MLSARSIEIIESSPGWRRHRIEFFDLPEGRMVVKGQRPARGPWAHRVLNGIAALAGVPCLKAVPVHGGQKAQDVEVRRLRALAAVGVRVPKVLHVAQDYFVMENMGSTNLVCQLAEGGGEIARQAWLRCAQYVLDAHMAGVYFSQCFARNLIMLPQGVGAIDFEDDPLEVMNLTDAQARDWLAFFQSSLWLLDVSHRWIDEQLDFILSQETPKVQRALALAANRLAWLRHLSNNRKLWGRDGIAIRAAALHLHRYRLRHP</sequence>
<organism evidence="1 2">
    <name type="scientific">Tepidimonas aquatica</name>
    <dbReference type="NCBI Taxonomy" id="247482"/>
    <lineage>
        <taxon>Bacteria</taxon>
        <taxon>Pseudomonadati</taxon>
        <taxon>Pseudomonadota</taxon>
        <taxon>Betaproteobacteria</taxon>
        <taxon>Burkholderiales</taxon>
        <taxon>Tepidimonas</taxon>
    </lineage>
</organism>
<dbReference type="AlphaFoldDB" id="A0A554WSR6"/>
<dbReference type="InterPro" id="IPR011009">
    <property type="entry name" value="Kinase-like_dom_sf"/>
</dbReference>
<dbReference type="OrthoDB" id="8028712at2"/>